<keyword evidence="3" id="KW-0479">Metal-binding</keyword>
<evidence type="ECO:0000259" key="7">
    <source>
        <dbReference type="Pfam" id="PF01321"/>
    </source>
</evidence>
<dbReference type="OrthoDB" id="9806388at2"/>
<dbReference type="InterPro" id="IPR001131">
    <property type="entry name" value="Peptidase_M24B_aminopep-P_CS"/>
</dbReference>
<dbReference type="Gene3D" id="3.40.350.10">
    <property type="entry name" value="Creatinase/prolidase N-terminal domain"/>
    <property type="match status" value="1"/>
</dbReference>
<dbReference type="Pfam" id="PF01321">
    <property type="entry name" value="Creatinase_N"/>
    <property type="match status" value="1"/>
</dbReference>
<evidence type="ECO:0000259" key="6">
    <source>
        <dbReference type="Pfam" id="PF00557"/>
    </source>
</evidence>
<dbReference type="PANTHER" id="PTHR46112">
    <property type="entry name" value="AMINOPEPTIDASE"/>
    <property type="match status" value="1"/>
</dbReference>
<dbReference type="InterPro" id="IPR036005">
    <property type="entry name" value="Creatinase/aminopeptidase-like"/>
</dbReference>
<evidence type="ECO:0000256" key="4">
    <source>
        <dbReference type="ARBA" id="ARBA00022801"/>
    </source>
</evidence>
<comment type="similarity">
    <text evidence="2">Belongs to the peptidase M24B family.</text>
</comment>
<evidence type="ECO:0000256" key="1">
    <source>
        <dbReference type="ARBA" id="ARBA00001936"/>
    </source>
</evidence>
<dbReference type="InterPro" id="IPR050659">
    <property type="entry name" value="Peptidase_M24B"/>
</dbReference>
<dbReference type="AlphaFoldDB" id="A0A4R3L6U3"/>
<dbReference type="Proteomes" id="UP000294937">
    <property type="component" value="Unassembled WGS sequence"/>
</dbReference>
<dbReference type="CDD" id="cd01092">
    <property type="entry name" value="APP-like"/>
    <property type="match status" value="1"/>
</dbReference>
<evidence type="ECO:0000256" key="5">
    <source>
        <dbReference type="ARBA" id="ARBA00023211"/>
    </source>
</evidence>
<sequence>MNERIGKISNWLKENHVDMALVSSTPNVFYLSNFLCHPHERLLALFVFPDQEPFLVCPEMEILRARSAGWQGNIISFDDVENPWQKISNELAKRGLTENVVVAIEKEQLTYHRLEALQSIITVSQIQSVDETLNQMRLIKDEKEIQALREAARFADVAIQLGIDSLCLGCTELEVLAHIELGLKKQGIREMSFSTMVLFGENAALPHGEPGSRALKEGDLVLFDLGVIVDGYCSDITRTVAFQHVNEQQKKIYETVLKAQQSAVEACRPEVRMGEIDRIPRSIISEAGYGEYFPHRIGHGLGISVHEFPSIIETDDSRLEPGMVFTIEPGIYVPEIAGVRIEDDILITEEGCEILTQFPKELLIVR</sequence>
<evidence type="ECO:0000256" key="3">
    <source>
        <dbReference type="ARBA" id="ARBA00022723"/>
    </source>
</evidence>
<dbReference type="PANTHER" id="PTHR46112:SF10">
    <property type="entry name" value="DIPEPTIDASE YKVY-RELATED"/>
    <property type="match status" value="1"/>
</dbReference>
<keyword evidence="4" id="KW-0378">Hydrolase</keyword>
<evidence type="ECO:0000313" key="9">
    <source>
        <dbReference type="Proteomes" id="UP000294937"/>
    </source>
</evidence>
<organism evidence="8 9">
    <name type="scientific">Hazenella coriacea</name>
    <dbReference type="NCBI Taxonomy" id="1179467"/>
    <lineage>
        <taxon>Bacteria</taxon>
        <taxon>Bacillati</taxon>
        <taxon>Bacillota</taxon>
        <taxon>Bacilli</taxon>
        <taxon>Bacillales</taxon>
        <taxon>Thermoactinomycetaceae</taxon>
        <taxon>Hazenella</taxon>
    </lineage>
</organism>
<dbReference type="PROSITE" id="PS00491">
    <property type="entry name" value="PROLINE_PEPTIDASE"/>
    <property type="match status" value="1"/>
</dbReference>
<dbReference type="InterPro" id="IPR001714">
    <property type="entry name" value="Pept_M24_MAP"/>
</dbReference>
<dbReference type="SUPFAM" id="SSF53092">
    <property type="entry name" value="Creatinase/prolidase N-terminal domain"/>
    <property type="match status" value="1"/>
</dbReference>
<keyword evidence="5" id="KW-0464">Manganese</keyword>
<dbReference type="GO" id="GO:0046872">
    <property type="term" value="F:metal ion binding"/>
    <property type="evidence" value="ECO:0007669"/>
    <property type="project" value="UniProtKB-KW"/>
</dbReference>
<keyword evidence="8" id="KW-0031">Aminopeptidase</keyword>
<reference evidence="8 9" key="1">
    <citation type="submission" date="2019-03" db="EMBL/GenBank/DDBJ databases">
        <title>Genomic Encyclopedia of Type Strains, Phase IV (KMG-IV): sequencing the most valuable type-strain genomes for metagenomic binning, comparative biology and taxonomic classification.</title>
        <authorList>
            <person name="Goeker M."/>
        </authorList>
    </citation>
    <scope>NUCLEOTIDE SEQUENCE [LARGE SCALE GENOMIC DNA]</scope>
    <source>
        <strain evidence="8 9">DSM 45707</strain>
    </source>
</reference>
<dbReference type="EMBL" id="SMAG01000003">
    <property type="protein sequence ID" value="TCS94808.1"/>
    <property type="molecule type" value="Genomic_DNA"/>
</dbReference>
<dbReference type="FunFam" id="3.90.230.10:FF:000014">
    <property type="entry name" value="Aminopeptidase P family protein"/>
    <property type="match status" value="1"/>
</dbReference>
<comment type="caution">
    <text evidence="8">The sequence shown here is derived from an EMBL/GenBank/DDBJ whole genome shotgun (WGS) entry which is preliminary data.</text>
</comment>
<dbReference type="InterPro" id="IPR000994">
    <property type="entry name" value="Pept_M24"/>
</dbReference>
<dbReference type="Gene3D" id="3.90.230.10">
    <property type="entry name" value="Creatinase/methionine aminopeptidase superfamily"/>
    <property type="match status" value="1"/>
</dbReference>
<dbReference type="GO" id="GO:0004177">
    <property type="term" value="F:aminopeptidase activity"/>
    <property type="evidence" value="ECO:0007669"/>
    <property type="project" value="UniProtKB-KW"/>
</dbReference>
<dbReference type="InterPro" id="IPR029149">
    <property type="entry name" value="Creatin/AminoP/Spt16_N"/>
</dbReference>
<dbReference type="SUPFAM" id="SSF55920">
    <property type="entry name" value="Creatinase/aminopeptidase"/>
    <property type="match status" value="1"/>
</dbReference>
<accession>A0A4R3L6U3</accession>
<keyword evidence="8" id="KW-0645">Protease</keyword>
<gene>
    <name evidence="8" type="ORF">EDD58_103230</name>
</gene>
<dbReference type="GO" id="GO:0008235">
    <property type="term" value="F:metalloexopeptidase activity"/>
    <property type="evidence" value="ECO:0007669"/>
    <property type="project" value="UniProtKB-ARBA"/>
</dbReference>
<evidence type="ECO:0000313" key="8">
    <source>
        <dbReference type="EMBL" id="TCS94808.1"/>
    </source>
</evidence>
<dbReference type="RefSeq" id="WP_131924192.1">
    <property type="nucleotide sequence ID" value="NZ_SMAG01000003.1"/>
</dbReference>
<evidence type="ECO:0000256" key="2">
    <source>
        <dbReference type="ARBA" id="ARBA00008766"/>
    </source>
</evidence>
<keyword evidence="9" id="KW-1185">Reference proteome</keyword>
<dbReference type="Pfam" id="PF00557">
    <property type="entry name" value="Peptidase_M24"/>
    <property type="match status" value="1"/>
</dbReference>
<feature type="domain" description="Peptidase M24" evidence="6">
    <location>
        <begin position="147"/>
        <end position="349"/>
    </location>
</feature>
<name>A0A4R3L6U3_9BACL</name>
<dbReference type="PRINTS" id="PR00599">
    <property type="entry name" value="MAPEPTIDASE"/>
</dbReference>
<proteinExistence type="inferred from homology"/>
<dbReference type="InterPro" id="IPR000587">
    <property type="entry name" value="Creatinase_N"/>
</dbReference>
<comment type="cofactor">
    <cofactor evidence="1">
        <name>Mn(2+)</name>
        <dbReference type="ChEBI" id="CHEBI:29035"/>
    </cofactor>
</comment>
<protein>
    <submittedName>
        <fullName evidence="8">Xaa-Pro aminopeptidase</fullName>
    </submittedName>
</protein>
<feature type="domain" description="Creatinase N-terminal" evidence="7">
    <location>
        <begin position="4"/>
        <end position="139"/>
    </location>
</feature>